<accession>A0ABW2JXR6</accession>
<dbReference type="InterPro" id="IPR036271">
    <property type="entry name" value="Tet_transcr_reg_TetR-rel_C_sf"/>
</dbReference>
<evidence type="ECO:0000256" key="1">
    <source>
        <dbReference type="ARBA" id="ARBA00023015"/>
    </source>
</evidence>
<dbReference type="PRINTS" id="PR00455">
    <property type="entry name" value="HTHTETR"/>
</dbReference>
<dbReference type="PROSITE" id="PS01081">
    <property type="entry name" value="HTH_TETR_1"/>
    <property type="match status" value="1"/>
</dbReference>
<gene>
    <name evidence="6" type="ORF">ACFQVC_39700</name>
</gene>
<protein>
    <submittedName>
        <fullName evidence="6">TetR family transcriptional regulator</fullName>
    </submittedName>
</protein>
<feature type="DNA-binding region" description="H-T-H motif" evidence="4">
    <location>
        <begin position="31"/>
        <end position="50"/>
    </location>
</feature>
<reference evidence="7" key="1">
    <citation type="journal article" date="2019" name="Int. J. Syst. Evol. Microbiol.">
        <title>The Global Catalogue of Microorganisms (GCM) 10K type strain sequencing project: providing services to taxonomists for standard genome sequencing and annotation.</title>
        <authorList>
            <consortium name="The Broad Institute Genomics Platform"/>
            <consortium name="The Broad Institute Genome Sequencing Center for Infectious Disease"/>
            <person name="Wu L."/>
            <person name="Ma J."/>
        </authorList>
    </citation>
    <scope>NUCLEOTIDE SEQUENCE [LARGE SCALE GENOMIC DNA]</scope>
    <source>
        <strain evidence="7">SYNS20</strain>
    </source>
</reference>
<feature type="domain" description="HTH tetR-type" evidence="5">
    <location>
        <begin position="8"/>
        <end position="68"/>
    </location>
</feature>
<keyword evidence="7" id="KW-1185">Reference proteome</keyword>
<dbReference type="Proteomes" id="UP001596523">
    <property type="component" value="Unassembled WGS sequence"/>
</dbReference>
<keyword evidence="1" id="KW-0805">Transcription regulation</keyword>
<evidence type="ECO:0000256" key="3">
    <source>
        <dbReference type="ARBA" id="ARBA00023163"/>
    </source>
</evidence>
<comment type="caution">
    <text evidence="6">The sequence shown here is derived from an EMBL/GenBank/DDBJ whole genome shotgun (WGS) entry which is preliminary data.</text>
</comment>
<evidence type="ECO:0000256" key="4">
    <source>
        <dbReference type="PROSITE-ProRule" id="PRU00335"/>
    </source>
</evidence>
<dbReference type="InterPro" id="IPR023772">
    <property type="entry name" value="DNA-bd_HTH_TetR-type_CS"/>
</dbReference>
<organism evidence="6 7">
    <name type="scientific">Streptomyces monticola</name>
    <dbReference type="NCBI Taxonomy" id="2666263"/>
    <lineage>
        <taxon>Bacteria</taxon>
        <taxon>Bacillati</taxon>
        <taxon>Actinomycetota</taxon>
        <taxon>Actinomycetes</taxon>
        <taxon>Kitasatosporales</taxon>
        <taxon>Streptomycetaceae</taxon>
        <taxon>Streptomyces</taxon>
    </lineage>
</organism>
<dbReference type="InterPro" id="IPR009057">
    <property type="entry name" value="Homeodomain-like_sf"/>
</dbReference>
<dbReference type="SUPFAM" id="SSF48498">
    <property type="entry name" value="Tetracyclin repressor-like, C-terminal domain"/>
    <property type="match status" value="1"/>
</dbReference>
<sequence>MVKQQRAARTREALVQAAATAFDCVGYEAASLAQVSKSAGISMGALTFHFPTKDQLAEAVQARGACVTRSAAEKITAEQGRPLRSAIDLTLEVARLLDEDVAVRAAARLTRECPQAATPWTSVWLPAIEALLCRASTDELRPGADPQTVLTLTTHLITGTESYIRRCATLPEQRESAQDQLERVWRVVLPGISRNNAQLD</sequence>
<dbReference type="PROSITE" id="PS50977">
    <property type="entry name" value="HTH_TETR_2"/>
    <property type="match status" value="1"/>
</dbReference>
<dbReference type="Gene3D" id="1.10.357.10">
    <property type="entry name" value="Tetracycline Repressor, domain 2"/>
    <property type="match status" value="1"/>
</dbReference>
<evidence type="ECO:0000313" key="6">
    <source>
        <dbReference type="EMBL" id="MFC7310325.1"/>
    </source>
</evidence>
<keyword evidence="2 4" id="KW-0238">DNA-binding</keyword>
<dbReference type="PANTHER" id="PTHR30055">
    <property type="entry name" value="HTH-TYPE TRANSCRIPTIONAL REGULATOR RUTR"/>
    <property type="match status" value="1"/>
</dbReference>
<keyword evidence="3" id="KW-0804">Transcription</keyword>
<name>A0ABW2JXR6_9ACTN</name>
<dbReference type="EMBL" id="JBHTCF010000031">
    <property type="protein sequence ID" value="MFC7310325.1"/>
    <property type="molecule type" value="Genomic_DNA"/>
</dbReference>
<dbReference type="InterPro" id="IPR001647">
    <property type="entry name" value="HTH_TetR"/>
</dbReference>
<dbReference type="SUPFAM" id="SSF46689">
    <property type="entry name" value="Homeodomain-like"/>
    <property type="match status" value="1"/>
</dbReference>
<proteinExistence type="predicted"/>
<dbReference type="PANTHER" id="PTHR30055:SF234">
    <property type="entry name" value="HTH-TYPE TRANSCRIPTIONAL REGULATOR BETI"/>
    <property type="match status" value="1"/>
</dbReference>
<dbReference type="RefSeq" id="WP_381840625.1">
    <property type="nucleotide sequence ID" value="NZ_JBHTCF010000031.1"/>
</dbReference>
<evidence type="ECO:0000259" key="5">
    <source>
        <dbReference type="PROSITE" id="PS50977"/>
    </source>
</evidence>
<dbReference type="Pfam" id="PF00440">
    <property type="entry name" value="TetR_N"/>
    <property type="match status" value="1"/>
</dbReference>
<evidence type="ECO:0000256" key="2">
    <source>
        <dbReference type="ARBA" id="ARBA00023125"/>
    </source>
</evidence>
<evidence type="ECO:0000313" key="7">
    <source>
        <dbReference type="Proteomes" id="UP001596523"/>
    </source>
</evidence>
<dbReference type="InterPro" id="IPR050109">
    <property type="entry name" value="HTH-type_TetR-like_transc_reg"/>
</dbReference>